<keyword evidence="11" id="KW-1185">Reference proteome</keyword>
<comment type="catalytic activity">
    <reaction evidence="2">
        <text>a ribonucleoside 5'-diphosphate + ATP = a ribonucleoside 5'-triphosphate + ADP</text>
        <dbReference type="Rhea" id="RHEA:18113"/>
        <dbReference type="ChEBI" id="CHEBI:30616"/>
        <dbReference type="ChEBI" id="CHEBI:57930"/>
        <dbReference type="ChEBI" id="CHEBI:61557"/>
        <dbReference type="ChEBI" id="CHEBI:456216"/>
        <dbReference type="EC" id="2.7.4.6"/>
    </reaction>
</comment>
<dbReference type="GO" id="GO:0004550">
    <property type="term" value="F:nucleoside diphosphate kinase activity"/>
    <property type="evidence" value="ECO:0007669"/>
    <property type="project" value="UniProtKB-EC"/>
</dbReference>
<reference evidence="10" key="1">
    <citation type="submission" date="2022-03" db="EMBL/GenBank/DDBJ databases">
        <title>A functionally conserved STORR gene fusion in Papaver species that diverged 16.8 million years ago.</title>
        <authorList>
            <person name="Catania T."/>
        </authorList>
    </citation>
    <scope>NUCLEOTIDE SEQUENCE</scope>
    <source>
        <strain evidence="10">S-191538</strain>
    </source>
</reference>
<evidence type="ECO:0000256" key="3">
    <source>
        <dbReference type="ARBA" id="ARBA00001946"/>
    </source>
</evidence>
<sequence length="363" mass="40892">MIDQKQQLQQKTFVLGYPGFFSHRCIGDLVSQFEKSGLNITEMICMEVSEVFAGEHIVNIGWDPEAYAEWSPEAERTAEDEWNPEASNGNLPVASRKWVDYLASDPVVAMVVEGCDSVDKVLELTSKKQLPFWVGNNKRPTVYASKSGEQAERDISLWFRPVSLREAVDAQGKKVVFMLPEGLVYGPQKEVEDVLQQDESYALQEPLKDNFFMEYMSVFLIKPLAFRKRCVGEILDAIEFNCFGLRGLKLVKKAEHPSKAWLTDSDSDLEGEIDGDEYGVAVVAYNIKPCLKILPGDIKKIHLKNEVFEIGSNYLHKSDPGEDVLEAAVEFFEYGFTAWAYPNHALLFGCMFQASFVGLVSLP</sequence>
<accession>A0AA41RXR0</accession>
<evidence type="ECO:0000256" key="1">
    <source>
        <dbReference type="ARBA" id="ARBA00000082"/>
    </source>
</evidence>
<gene>
    <name evidence="10" type="ORF">MKW94_010157</name>
</gene>
<evidence type="ECO:0000256" key="4">
    <source>
        <dbReference type="ARBA" id="ARBA00008142"/>
    </source>
</evidence>
<evidence type="ECO:0000256" key="6">
    <source>
        <dbReference type="ARBA" id="ARBA00022679"/>
    </source>
</evidence>
<protein>
    <recommendedName>
        <fullName evidence="5">nucleoside-diphosphate kinase</fullName>
        <ecNumber evidence="5">2.7.4.6</ecNumber>
    </recommendedName>
</protein>
<evidence type="ECO:0000256" key="8">
    <source>
        <dbReference type="PROSITE-ProRule" id="PRU00706"/>
    </source>
</evidence>
<evidence type="ECO:0000313" key="11">
    <source>
        <dbReference type="Proteomes" id="UP001177140"/>
    </source>
</evidence>
<dbReference type="SMART" id="SM00562">
    <property type="entry name" value="NDK"/>
    <property type="match status" value="1"/>
</dbReference>
<comment type="caution">
    <text evidence="8">Lacks conserved residue(s) required for the propagation of feature annotation.</text>
</comment>
<dbReference type="Proteomes" id="UP001177140">
    <property type="component" value="Unassembled WGS sequence"/>
</dbReference>
<evidence type="ECO:0000259" key="9">
    <source>
        <dbReference type="SMART" id="SM00562"/>
    </source>
</evidence>
<dbReference type="EC" id="2.7.4.6" evidence="5"/>
<organism evidence="10 11">
    <name type="scientific">Papaver nudicaule</name>
    <name type="common">Iceland poppy</name>
    <dbReference type="NCBI Taxonomy" id="74823"/>
    <lineage>
        <taxon>Eukaryota</taxon>
        <taxon>Viridiplantae</taxon>
        <taxon>Streptophyta</taxon>
        <taxon>Embryophyta</taxon>
        <taxon>Tracheophyta</taxon>
        <taxon>Spermatophyta</taxon>
        <taxon>Magnoliopsida</taxon>
        <taxon>Ranunculales</taxon>
        <taxon>Papaveraceae</taxon>
        <taxon>Papaveroideae</taxon>
        <taxon>Papaver</taxon>
    </lineage>
</organism>
<comment type="caution">
    <text evidence="10">The sequence shown here is derived from an EMBL/GenBank/DDBJ whole genome shotgun (WGS) entry which is preliminary data.</text>
</comment>
<evidence type="ECO:0000313" key="10">
    <source>
        <dbReference type="EMBL" id="MCL7028869.1"/>
    </source>
</evidence>
<keyword evidence="6" id="KW-0808">Transferase</keyword>
<dbReference type="AlphaFoldDB" id="A0AA41RXR0"/>
<dbReference type="PANTHER" id="PTHR11349">
    <property type="entry name" value="NUCLEOSIDE DIPHOSPHATE KINASE"/>
    <property type="match status" value="1"/>
</dbReference>
<dbReference type="PROSITE" id="PS51374">
    <property type="entry name" value="NDPK_LIKE"/>
    <property type="match status" value="1"/>
</dbReference>
<comment type="cofactor">
    <cofactor evidence="3">
        <name>Mg(2+)</name>
        <dbReference type="ChEBI" id="CHEBI:18420"/>
    </cofactor>
</comment>
<name>A0AA41RXR0_PAPNU</name>
<evidence type="ECO:0000256" key="5">
    <source>
        <dbReference type="ARBA" id="ARBA00012966"/>
    </source>
</evidence>
<keyword evidence="7" id="KW-0418">Kinase</keyword>
<proteinExistence type="inferred from homology"/>
<comment type="catalytic activity">
    <reaction evidence="1">
        <text>a 2'-deoxyribonucleoside 5'-diphosphate + ATP = a 2'-deoxyribonucleoside 5'-triphosphate + ADP</text>
        <dbReference type="Rhea" id="RHEA:44640"/>
        <dbReference type="ChEBI" id="CHEBI:30616"/>
        <dbReference type="ChEBI" id="CHEBI:61560"/>
        <dbReference type="ChEBI" id="CHEBI:73316"/>
        <dbReference type="ChEBI" id="CHEBI:456216"/>
        <dbReference type="EC" id="2.7.4.6"/>
    </reaction>
</comment>
<evidence type="ECO:0000256" key="7">
    <source>
        <dbReference type="ARBA" id="ARBA00022777"/>
    </source>
</evidence>
<dbReference type="SUPFAM" id="SSF54919">
    <property type="entry name" value="Nucleoside diphosphate kinase, NDK"/>
    <property type="match status" value="1"/>
</dbReference>
<dbReference type="EMBL" id="JAJJMA010084193">
    <property type="protein sequence ID" value="MCL7028869.1"/>
    <property type="molecule type" value="Genomic_DNA"/>
</dbReference>
<comment type="similarity">
    <text evidence="4 8">Belongs to the NDK family.</text>
</comment>
<dbReference type="InterPro" id="IPR034907">
    <property type="entry name" value="NDK-like_dom"/>
</dbReference>
<feature type="domain" description="Nucleoside diphosphate kinase-like" evidence="9">
    <location>
        <begin position="9"/>
        <end position="166"/>
    </location>
</feature>
<dbReference type="Gene3D" id="3.30.70.141">
    <property type="entry name" value="Nucleoside diphosphate kinase-like domain"/>
    <property type="match status" value="1"/>
</dbReference>
<evidence type="ECO:0000256" key="2">
    <source>
        <dbReference type="ARBA" id="ARBA00000937"/>
    </source>
</evidence>
<dbReference type="InterPro" id="IPR036850">
    <property type="entry name" value="NDK-like_dom_sf"/>
</dbReference>